<evidence type="ECO:0000313" key="5">
    <source>
        <dbReference type="EMBL" id="AFZ67320.1"/>
    </source>
</evidence>
<dbReference type="InterPro" id="IPR046450">
    <property type="entry name" value="PA_dom_sf"/>
</dbReference>
<dbReference type="STRING" id="937777.Deipe_1803"/>
<feature type="signal peptide" evidence="2">
    <location>
        <begin position="1"/>
        <end position="23"/>
    </location>
</feature>
<dbReference type="Proteomes" id="UP000010467">
    <property type="component" value="Chromosome"/>
</dbReference>
<organism evidence="5 6">
    <name type="scientific">Deinococcus peraridilitoris (strain DSM 19664 / LMG 22246 / CIP 109416 / KR-200)</name>
    <dbReference type="NCBI Taxonomy" id="937777"/>
    <lineage>
        <taxon>Bacteria</taxon>
        <taxon>Thermotogati</taxon>
        <taxon>Deinococcota</taxon>
        <taxon>Deinococci</taxon>
        <taxon>Deinococcales</taxon>
        <taxon>Deinococcaceae</taxon>
        <taxon>Deinococcus</taxon>
    </lineage>
</organism>
<dbReference type="GO" id="GO:0004177">
    <property type="term" value="F:aminopeptidase activity"/>
    <property type="evidence" value="ECO:0007669"/>
    <property type="project" value="UniProtKB-KW"/>
</dbReference>
<dbReference type="PATRIC" id="fig|937777.3.peg.1805"/>
<dbReference type="AlphaFoldDB" id="L0A2S7"/>
<sequence length="391" mass="41166">MRQFMLRAAVGALVLSPALLSSAARANIAENLDAVIKFGPRVAGSESNEQARAYLEAQFRALGYETRRESFTYPRFDDLGSGVRAGANALTGRALQGTVGGEVTAELARVEGVGTPEEFTRANVRGKIAVVARGQIPFADKARNARAAGASGLIVVNNTAGELRGTLGDRVELPVLGVTPEVGAALRAGERATLSVRVREGDVRGVNIVAFKSGVVKPELLFGGHMDTVADSPGANDNLSGSLAVLDIARRAVNTPLSARSYFVLFDGEEDGLRGSRAFVQGHADLTRGLRAMFNFDMVGVNVTPLAVGGDTTLQELARKAAPTLQAFQDRNGSDHAPFLQAGTPALFFHRGIDPQYHQPGDLKADPALISETVDLAMKVADAVLVAAPVR</sequence>
<dbReference type="GO" id="GO:0006508">
    <property type="term" value="P:proteolysis"/>
    <property type="evidence" value="ECO:0007669"/>
    <property type="project" value="InterPro"/>
</dbReference>
<dbReference type="HOGENOM" id="CLU_024336_3_0_0"/>
<evidence type="ECO:0000259" key="4">
    <source>
        <dbReference type="Pfam" id="PF04389"/>
    </source>
</evidence>
<keyword evidence="2" id="KW-0732">Signal</keyword>
<dbReference type="KEGG" id="dpd:Deipe_1803"/>
<accession>L0A2S7</accession>
<dbReference type="Pfam" id="PF04389">
    <property type="entry name" value="Peptidase_M28"/>
    <property type="match status" value="1"/>
</dbReference>
<dbReference type="InterPro" id="IPR003137">
    <property type="entry name" value="PA_domain"/>
</dbReference>
<protein>
    <submittedName>
        <fullName evidence="5">Putative aminopeptidase</fullName>
    </submittedName>
</protein>
<dbReference type="Gene3D" id="3.40.630.10">
    <property type="entry name" value="Zn peptidases"/>
    <property type="match status" value="1"/>
</dbReference>
<dbReference type="OrthoDB" id="9762302at2"/>
<keyword evidence="5" id="KW-0031">Aminopeptidase</keyword>
<feature type="domain" description="PA" evidence="3">
    <location>
        <begin position="104"/>
        <end position="186"/>
    </location>
</feature>
<dbReference type="PANTHER" id="PTHR12147">
    <property type="entry name" value="METALLOPEPTIDASE M28 FAMILY MEMBER"/>
    <property type="match status" value="1"/>
</dbReference>
<feature type="domain" description="Peptidase M28" evidence="4">
    <location>
        <begin position="217"/>
        <end position="363"/>
    </location>
</feature>
<keyword evidence="1" id="KW-0378">Hydrolase</keyword>
<dbReference type="SUPFAM" id="SSF53187">
    <property type="entry name" value="Zn-dependent exopeptidases"/>
    <property type="match status" value="1"/>
</dbReference>
<reference evidence="6" key="1">
    <citation type="submission" date="2012-03" db="EMBL/GenBank/DDBJ databases">
        <title>Complete sequence of chromosome of Deinococcus peraridilitoris DSM 19664.</title>
        <authorList>
            <person name="Lucas S."/>
            <person name="Copeland A."/>
            <person name="Lapidus A."/>
            <person name="Glavina del Rio T."/>
            <person name="Dalin E."/>
            <person name="Tice H."/>
            <person name="Bruce D."/>
            <person name="Goodwin L."/>
            <person name="Pitluck S."/>
            <person name="Peters L."/>
            <person name="Mikhailova N."/>
            <person name="Lu M."/>
            <person name="Kyrpides N."/>
            <person name="Mavromatis K."/>
            <person name="Ivanova N."/>
            <person name="Brettin T."/>
            <person name="Detter J.C."/>
            <person name="Han C."/>
            <person name="Larimer F."/>
            <person name="Land M."/>
            <person name="Hauser L."/>
            <person name="Markowitz V."/>
            <person name="Cheng J.-F."/>
            <person name="Hugenholtz P."/>
            <person name="Woyke T."/>
            <person name="Wu D."/>
            <person name="Pukall R."/>
            <person name="Steenblock K."/>
            <person name="Brambilla E."/>
            <person name="Klenk H.-P."/>
            <person name="Eisen J.A."/>
        </authorList>
    </citation>
    <scope>NUCLEOTIDE SEQUENCE [LARGE SCALE GENOMIC DNA]</scope>
    <source>
        <strain evidence="6">DSM 19664 / LMG 22246 / CIP 109416 / KR-200</strain>
    </source>
</reference>
<dbReference type="PANTHER" id="PTHR12147:SF26">
    <property type="entry name" value="PEPTIDASE M28 DOMAIN-CONTAINING PROTEIN"/>
    <property type="match status" value="1"/>
</dbReference>
<dbReference type="CDD" id="cd02133">
    <property type="entry name" value="PA_C5a_like"/>
    <property type="match status" value="1"/>
</dbReference>
<dbReference type="InterPro" id="IPR007484">
    <property type="entry name" value="Peptidase_M28"/>
</dbReference>
<dbReference type="Pfam" id="PF02225">
    <property type="entry name" value="PA"/>
    <property type="match status" value="1"/>
</dbReference>
<name>L0A2S7_DEIPD</name>
<dbReference type="EMBL" id="CP003382">
    <property type="protein sequence ID" value="AFZ67320.1"/>
    <property type="molecule type" value="Genomic_DNA"/>
</dbReference>
<keyword evidence="6" id="KW-1185">Reference proteome</keyword>
<dbReference type="InterPro" id="IPR045175">
    <property type="entry name" value="M28_fam"/>
</dbReference>
<dbReference type="GO" id="GO:0008235">
    <property type="term" value="F:metalloexopeptidase activity"/>
    <property type="evidence" value="ECO:0007669"/>
    <property type="project" value="InterPro"/>
</dbReference>
<proteinExistence type="predicted"/>
<evidence type="ECO:0000256" key="2">
    <source>
        <dbReference type="SAM" id="SignalP"/>
    </source>
</evidence>
<dbReference type="PROSITE" id="PS00758">
    <property type="entry name" value="ARGE_DAPE_CPG2_1"/>
    <property type="match status" value="1"/>
</dbReference>
<dbReference type="InterPro" id="IPR001261">
    <property type="entry name" value="ArgE/DapE_CS"/>
</dbReference>
<gene>
    <name evidence="5" type="ordered locus">Deipe_1803</name>
</gene>
<dbReference type="Gene3D" id="3.50.30.30">
    <property type="match status" value="1"/>
</dbReference>
<keyword evidence="5" id="KW-0645">Protease</keyword>
<dbReference type="eggNOG" id="COG2234">
    <property type="taxonomic scope" value="Bacteria"/>
</dbReference>
<evidence type="ECO:0000313" key="6">
    <source>
        <dbReference type="Proteomes" id="UP000010467"/>
    </source>
</evidence>
<evidence type="ECO:0000259" key="3">
    <source>
        <dbReference type="Pfam" id="PF02225"/>
    </source>
</evidence>
<dbReference type="SUPFAM" id="SSF52025">
    <property type="entry name" value="PA domain"/>
    <property type="match status" value="1"/>
</dbReference>
<feature type="chain" id="PRO_5003939091" evidence="2">
    <location>
        <begin position="24"/>
        <end position="391"/>
    </location>
</feature>
<evidence type="ECO:0000256" key="1">
    <source>
        <dbReference type="ARBA" id="ARBA00022801"/>
    </source>
</evidence>
<dbReference type="RefSeq" id="WP_015235625.1">
    <property type="nucleotide sequence ID" value="NC_019793.1"/>
</dbReference>